<reference evidence="2" key="2">
    <citation type="submission" date="2018-05" db="EMBL/GenBank/DDBJ databases">
        <title>OmerRS3 (Oryza meridionalis Reference Sequence Version 3).</title>
        <authorList>
            <person name="Zhang J."/>
            <person name="Kudrna D."/>
            <person name="Lee S."/>
            <person name="Talag J."/>
            <person name="Welchert J."/>
            <person name="Wing R.A."/>
        </authorList>
    </citation>
    <scope>NUCLEOTIDE SEQUENCE [LARGE SCALE GENOMIC DNA]</scope>
    <source>
        <strain evidence="2">cv. OR44</strain>
    </source>
</reference>
<dbReference type="STRING" id="40149.A0A0E0CTZ6"/>
<dbReference type="Gramene" id="OMERI03G00770.1">
    <property type="protein sequence ID" value="OMERI03G00770.1"/>
    <property type="gene ID" value="OMERI03G00770"/>
</dbReference>
<proteinExistence type="predicted"/>
<dbReference type="PANTHER" id="PTHR33086:SF73">
    <property type="entry name" value="OS01G0245901 PROTEIN"/>
    <property type="match status" value="1"/>
</dbReference>
<protein>
    <recommendedName>
        <fullName evidence="1">DUF1618 domain-containing protein</fullName>
    </recommendedName>
</protein>
<sequence>MASESTDWRILATIARVCAADADLPSGPGGADLSLALAAPPGISVLTVPPRVCPDPLTQDNHPSVLVADPSGLLLLHATQGKGTSVDGGPVVREYVDGYFVCDTRSATVSRLPVPDTQSKNRILDAGNLGFLTQDGGRTYMVAELQPIVGSDKAVLLCYSSETGRWVDKILDYPLREVRPWASHGVVSSNLHQRLWWFDVSWGILTCLPMEENPRLQFVPLPACKKIGYHCNQEDLQRFRCITVSNGAVRFVEIGVPAKPKVIVNRLRKMVLRHGKGHHPWVAMYTLYHDDESDSWLWRIEHEFCFRDVWSHNTYEATGLPKKVPKLACVDPYNPDVVYFFIDRYVFGVDLCCASVHKCARYKLENPPRRFMSSRFVLAF</sequence>
<feature type="domain" description="DUF1618" evidence="1">
    <location>
        <begin position="197"/>
        <end position="339"/>
    </location>
</feature>
<organism evidence="2">
    <name type="scientific">Oryza meridionalis</name>
    <dbReference type="NCBI Taxonomy" id="40149"/>
    <lineage>
        <taxon>Eukaryota</taxon>
        <taxon>Viridiplantae</taxon>
        <taxon>Streptophyta</taxon>
        <taxon>Embryophyta</taxon>
        <taxon>Tracheophyta</taxon>
        <taxon>Spermatophyta</taxon>
        <taxon>Magnoliopsida</taxon>
        <taxon>Liliopsida</taxon>
        <taxon>Poales</taxon>
        <taxon>Poaceae</taxon>
        <taxon>BOP clade</taxon>
        <taxon>Oryzoideae</taxon>
        <taxon>Oryzeae</taxon>
        <taxon>Oryzinae</taxon>
        <taxon>Oryza</taxon>
    </lineage>
</organism>
<evidence type="ECO:0000313" key="3">
    <source>
        <dbReference type="Proteomes" id="UP000008021"/>
    </source>
</evidence>
<dbReference type="InterPro" id="IPR011676">
    <property type="entry name" value="DUF1618"/>
</dbReference>
<reference evidence="2" key="1">
    <citation type="submission" date="2015-04" db="UniProtKB">
        <authorList>
            <consortium name="EnsemblPlants"/>
        </authorList>
    </citation>
    <scope>IDENTIFICATION</scope>
</reference>
<evidence type="ECO:0000313" key="2">
    <source>
        <dbReference type="EnsemblPlants" id="OMERI03G00770.1"/>
    </source>
</evidence>
<dbReference type="AlphaFoldDB" id="A0A0E0CTZ6"/>
<dbReference type="Proteomes" id="UP000008021">
    <property type="component" value="Chromosome 3"/>
</dbReference>
<dbReference type="Pfam" id="PF07762">
    <property type="entry name" value="DUF1618"/>
    <property type="match status" value="1"/>
</dbReference>
<dbReference type="EnsemblPlants" id="OMERI03G00770.1">
    <property type="protein sequence ID" value="OMERI03G00770.1"/>
    <property type="gene ID" value="OMERI03G00770"/>
</dbReference>
<evidence type="ECO:0000259" key="1">
    <source>
        <dbReference type="Pfam" id="PF07762"/>
    </source>
</evidence>
<dbReference type="PANTHER" id="PTHR33086">
    <property type="entry name" value="OS05G0468200 PROTEIN-RELATED"/>
    <property type="match status" value="1"/>
</dbReference>
<dbReference type="HOGENOM" id="CLU_028076_0_0_1"/>
<name>A0A0E0CTZ6_9ORYZ</name>
<accession>A0A0E0CTZ6</accession>
<keyword evidence="3" id="KW-1185">Reference proteome</keyword>